<name>A0A2P7NVZ8_9PROT</name>
<reference evidence="1 2" key="1">
    <citation type="submission" date="2018-03" db="EMBL/GenBank/DDBJ databases">
        <title>Draft genome of Nitrosomonas supralitoralis APG5.</title>
        <authorList>
            <person name="Urakawa H."/>
            <person name="Lopez J.V."/>
        </authorList>
    </citation>
    <scope>NUCLEOTIDE SEQUENCE [LARGE SCALE GENOMIC DNA]</scope>
    <source>
        <strain evidence="1 2">APG5</strain>
    </source>
</reference>
<dbReference type="OrthoDB" id="8548211at2"/>
<dbReference type="AlphaFoldDB" id="A0A2P7NVZ8"/>
<dbReference type="Proteomes" id="UP000241912">
    <property type="component" value="Unassembled WGS sequence"/>
</dbReference>
<comment type="caution">
    <text evidence="1">The sequence shown here is derived from an EMBL/GenBank/DDBJ whole genome shotgun (WGS) entry which is preliminary data.</text>
</comment>
<keyword evidence="2" id="KW-1185">Reference proteome</keyword>
<gene>
    <name evidence="1" type="ORF">C7H79_07325</name>
</gene>
<evidence type="ECO:0000313" key="2">
    <source>
        <dbReference type="Proteomes" id="UP000241912"/>
    </source>
</evidence>
<dbReference type="EMBL" id="PXXU01000017">
    <property type="protein sequence ID" value="PSJ17618.1"/>
    <property type="molecule type" value="Genomic_DNA"/>
</dbReference>
<organism evidence="1 2">
    <name type="scientific">Nitrosomonas supralitoralis</name>
    <dbReference type="NCBI Taxonomy" id="2116706"/>
    <lineage>
        <taxon>Bacteria</taxon>
        <taxon>Pseudomonadati</taxon>
        <taxon>Pseudomonadota</taxon>
        <taxon>Betaproteobacteria</taxon>
        <taxon>Nitrosomonadales</taxon>
        <taxon>Nitrosomonadaceae</taxon>
        <taxon>Nitrosomonas</taxon>
    </lineage>
</organism>
<evidence type="ECO:0000313" key="1">
    <source>
        <dbReference type="EMBL" id="PSJ17618.1"/>
    </source>
</evidence>
<sequence length="142" mass="15755">MTLSLISKNLIASYLSTYYQVGIGPDAISLRIDQHSKPLTKLLATLRQSCAAIMSAYNPCSRLASNEANLAAHELLRSYLNHHSYSTIESLNVDPSGKWPPEKSFFVSGLDLNTARSIGQKFNQNAIVWIENEAIPHLVLLR</sequence>
<accession>A0A2P7NVZ8</accession>
<dbReference type="Pfam" id="PF11697">
    <property type="entry name" value="DUF3293"/>
    <property type="match status" value="1"/>
</dbReference>
<proteinExistence type="predicted"/>
<protein>
    <submittedName>
        <fullName evidence="1">DUF3293 domain-containing protein</fullName>
    </submittedName>
</protein>
<dbReference type="InterPro" id="IPR021710">
    <property type="entry name" value="DUF3293"/>
</dbReference>